<dbReference type="SUPFAM" id="SSF55073">
    <property type="entry name" value="Nucleotide cyclase"/>
    <property type="match status" value="1"/>
</dbReference>
<dbReference type="InterPro" id="IPR000160">
    <property type="entry name" value="GGDEF_dom"/>
</dbReference>
<dbReference type="AlphaFoldDB" id="F2J0B5"/>
<feature type="domain" description="EAL" evidence="2">
    <location>
        <begin position="394"/>
        <end position="645"/>
    </location>
</feature>
<dbReference type="Gene3D" id="3.30.70.270">
    <property type="match status" value="1"/>
</dbReference>
<sequence>MRKAVPVSDFRLIGGLLVAGVVFVACALQLISYFVDHWIARDAQMESRMWAEGLSEKLTDLEAIANASEPSAQSLEVIRLAGTMGRVFRFKIFGDDGRLRLVVDDQGRIETEGADLATHNPQAAAVFQTGTPFTQVFDDRKPGRPDVYAETYLPIVRDGRIAAVVEVYVDQSETATRFRHDLTLAGLLLSALLALAFSIPYTAFVVRSQGKRVADARADFHARHDGLTGVLNRAAFMDRLEETVRTAAADGEAIALHVIDIDRFKAVNDELGPEEGDALIRLVAMRASEMIRPYDFIGRFGGDEFVIAQCGILCQRQAESMAQRLVRRLSETYAVEDRDVPISVSIGCALMPADATSARELVKKAGFALSFVKNTGRNGFSFFRDTMEEELVRRRELERLVRLASRDRNFLLHFQPIMCVAEGRITGFEALLRLPDDTGEMVPPTEFIPVAEDLGLLPTIGGWVIRKACQSATSWPDDLSIAINLSPSQFAAGNLAEFVARTLEETGLAPGRLELEITESLLLDDSDSVLRQLNDLKALGVSIVMDDFGTGYSSLSYLWRFPFDKIKIDRSFMDGYAQSAETIQKILSTIIALGRALNMRVTIEGVETLLQARAIEGLAVDHLQGYLFGRPQAEIEIPGNLLKDFLRTVDGLKDKGGSAEALAAFTAPRSA</sequence>
<evidence type="ECO:0000259" key="3">
    <source>
        <dbReference type="PROSITE" id="PS50887"/>
    </source>
</evidence>
<dbReference type="PROSITE" id="PS51257">
    <property type="entry name" value="PROKAR_LIPOPROTEIN"/>
    <property type="match status" value="1"/>
</dbReference>
<dbReference type="eggNOG" id="COG5001">
    <property type="taxonomic scope" value="Bacteria"/>
</dbReference>
<keyword evidence="5" id="KW-1185">Reference proteome</keyword>
<dbReference type="PROSITE" id="PS50887">
    <property type="entry name" value="GGDEF"/>
    <property type="match status" value="1"/>
</dbReference>
<evidence type="ECO:0000313" key="5">
    <source>
        <dbReference type="Proteomes" id="UP000008130"/>
    </source>
</evidence>
<evidence type="ECO:0000256" key="1">
    <source>
        <dbReference type="SAM" id="Phobius"/>
    </source>
</evidence>
<accession>F2J0B5</accession>
<dbReference type="NCBIfam" id="TIGR00254">
    <property type="entry name" value="GGDEF"/>
    <property type="match status" value="1"/>
</dbReference>
<dbReference type="HOGENOM" id="CLU_000445_70_49_5"/>
<keyword evidence="1" id="KW-0812">Transmembrane</keyword>
<organism evidence="4 5">
    <name type="scientific">Polymorphum gilvum (strain LMG 25793 / CGMCC 1.9160 / SL003B-26A1)</name>
    <dbReference type="NCBI Taxonomy" id="991905"/>
    <lineage>
        <taxon>Bacteria</taxon>
        <taxon>Pseudomonadati</taxon>
        <taxon>Pseudomonadota</taxon>
        <taxon>Alphaproteobacteria</taxon>
        <taxon>Rhodobacterales</taxon>
        <taxon>Paracoccaceae</taxon>
        <taxon>Polymorphum</taxon>
    </lineage>
</organism>
<dbReference type="STRING" id="991905.SL003B_0211"/>
<dbReference type="SMART" id="SM00052">
    <property type="entry name" value="EAL"/>
    <property type="match status" value="1"/>
</dbReference>
<dbReference type="Proteomes" id="UP000008130">
    <property type="component" value="Chromosome"/>
</dbReference>
<dbReference type="OrthoDB" id="9814202at2"/>
<dbReference type="CDD" id="cd01948">
    <property type="entry name" value="EAL"/>
    <property type="match status" value="1"/>
</dbReference>
<feature type="domain" description="GGDEF" evidence="3">
    <location>
        <begin position="252"/>
        <end position="385"/>
    </location>
</feature>
<dbReference type="EMBL" id="CP002568">
    <property type="protein sequence ID" value="ADZ68650.1"/>
    <property type="molecule type" value="Genomic_DNA"/>
</dbReference>
<keyword evidence="1" id="KW-0472">Membrane</keyword>
<dbReference type="CDD" id="cd01949">
    <property type="entry name" value="GGDEF"/>
    <property type="match status" value="1"/>
</dbReference>
<dbReference type="PANTHER" id="PTHR44757">
    <property type="entry name" value="DIGUANYLATE CYCLASE DGCP"/>
    <property type="match status" value="1"/>
</dbReference>
<dbReference type="SMART" id="SM00267">
    <property type="entry name" value="GGDEF"/>
    <property type="match status" value="1"/>
</dbReference>
<dbReference type="Pfam" id="PF00990">
    <property type="entry name" value="GGDEF"/>
    <property type="match status" value="1"/>
</dbReference>
<dbReference type="InterPro" id="IPR035919">
    <property type="entry name" value="EAL_sf"/>
</dbReference>
<name>F2J0B5_POLGS</name>
<dbReference type="KEGG" id="pgv:SL003B_0211"/>
<gene>
    <name evidence="4" type="ordered locus">SL003B_0211</name>
</gene>
<keyword evidence="1" id="KW-1133">Transmembrane helix</keyword>
<dbReference type="Pfam" id="PF00563">
    <property type="entry name" value="EAL"/>
    <property type="match status" value="1"/>
</dbReference>
<dbReference type="InterPro" id="IPR029787">
    <property type="entry name" value="Nucleotide_cyclase"/>
</dbReference>
<dbReference type="InterPro" id="IPR001633">
    <property type="entry name" value="EAL_dom"/>
</dbReference>
<dbReference type="PANTHER" id="PTHR44757:SF2">
    <property type="entry name" value="BIOFILM ARCHITECTURE MAINTENANCE PROTEIN MBAA"/>
    <property type="match status" value="1"/>
</dbReference>
<dbReference type="PROSITE" id="PS50883">
    <property type="entry name" value="EAL"/>
    <property type="match status" value="1"/>
</dbReference>
<proteinExistence type="predicted"/>
<evidence type="ECO:0000313" key="4">
    <source>
        <dbReference type="EMBL" id="ADZ68650.1"/>
    </source>
</evidence>
<dbReference type="Gene3D" id="3.20.20.450">
    <property type="entry name" value="EAL domain"/>
    <property type="match status" value="1"/>
</dbReference>
<feature type="transmembrane region" description="Helical" evidence="1">
    <location>
        <begin position="12"/>
        <end position="35"/>
    </location>
</feature>
<dbReference type="RefSeq" id="WP_013650974.1">
    <property type="nucleotide sequence ID" value="NC_015259.1"/>
</dbReference>
<dbReference type="SUPFAM" id="SSF141868">
    <property type="entry name" value="EAL domain-like"/>
    <property type="match status" value="1"/>
</dbReference>
<evidence type="ECO:0000259" key="2">
    <source>
        <dbReference type="PROSITE" id="PS50883"/>
    </source>
</evidence>
<dbReference type="InterPro" id="IPR052155">
    <property type="entry name" value="Biofilm_reg_signaling"/>
</dbReference>
<feature type="transmembrane region" description="Helical" evidence="1">
    <location>
        <begin position="182"/>
        <end position="204"/>
    </location>
</feature>
<reference evidence="4 5" key="1">
    <citation type="journal article" date="2011" name="J. Bacteriol.">
        <title>Complete genome sequence of Polymorphum gilvum SL003B-26A1T, a crude oil-degrading bacterium from oil-polluted saline soil.</title>
        <authorList>
            <person name="Li S.G."/>
            <person name="Tang Y.Q."/>
            <person name="Nie Y."/>
            <person name="Cai M."/>
            <person name="Wu X.L."/>
        </authorList>
    </citation>
    <scope>NUCLEOTIDE SEQUENCE [LARGE SCALE GENOMIC DNA]</scope>
    <source>
        <strain evidence="5">LMG 25793 / CGMCC 1.9160 / SL003B-26A1</strain>
    </source>
</reference>
<dbReference type="InterPro" id="IPR043128">
    <property type="entry name" value="Rev_trsase/Diguanyl_cyclase"/>
</dbReference>
<protein>
    <submittedName>
        <fullName evidence="4">Diguanylate cyclase/phosphodiesterase with PAS/PAC sensor(S)</fullName>
    </submittedName>
</protein>